<evidence type="ECO:0000256" key="1">
    <source>
        <dbReference type="ARBA" id="ARBA00001968"/>
    </source>
</evidence>
<protein>
    <recommendedName>
        <fullName evidence="3">dTTP/UTP pyrophosphatase</fullName>
        <shortName evidence="3">dTTPase/UTPase</shortName>
        <ecNumber evidence="3">3.6.1.9</ecNumber>
    </recommendedName>
    <alternativeName>
        <fullName evidence="3">Nucleoside triphosphate pyrophosphatase</fullName>
    </alternativeName>
    <alternativeName>
        <fullName evidence="3">Nucleotide pyrophosphatase</fullName>
        <shortName evidence="3">Nucleotide PPase</shortName>
    </alternativeName>
</protein>
<keyword evidence="2 3" id="KW-0378">Hydrolase</keyword>
<dbReference type="HOGENOM" id="CLU_040416_0_0_0"/>
<dbReference type="Pfam" id="PF02545">
    <property type="entry name" value="Maf"/>
    <property type="match status" value="1"/>
</dbReference>
<evidence type="ECO:0000256" key="3">
    <source>
        <dbReference type="HAMAP-Rule" id="MF_00528"/>
    </source>
</evidence>
<reference evidence="5" key="1">
    <citation type="submission" date="2013-03" db="EMBL/GenBank/DDBJ databases">
        <title>Genome sequence of Chthonomonas calidirosea, the first sequenced genome from the Armatimonadetes phylum (formally candidate division OP10).</title>
        <authorList>
            <person name="Lee K.C.Y."/>
            <person name="Morgan X.C."/>
            <person name="Dunfield P.F."/>
            <person name="Tamas I."/>
            <person name="Houghton K.M."/>
            <person name="Vyssotski M."/>
            <person name="Ryan J.L.J."/>
            <person name="Lagutin K."/>
            <person name="McDonald I.R."/>
            <person name="Stott M.B."/>
        </authorList>
    </citation>
    <scope>NUCLEOTIDE SEQUENCE [LARGE SCALE GENOMIC DNA]</scope>
    <source>
        <strain evidence="5">DSM 23976 / ICMP 18418 / T49</strain>
    </source>
</reference>
<dbReference type="AlphaFoldDB" id="S0EYQ3"/>
<evidence type="ECO:0000256" key="2">
    <source>
        <dbReference type="ARBA" id="ARBA00022801"/>
    </source>
</evidence>
<dbReference type="PATRIC" id="fig|1303518.3.peg.1847"/>
<dbReference type="PANTHER" id="PTHR43213">
    <property type="entry name" value="BIFUNCTIONAL DTTP/UTP PYROPHOSPHATASE/METHYLTRANSFERASE PROTEIN-RELATED"/>
    <property type="match status" value="1"/>
</dbReference>
<comment type="subcellular location">
    <subcellularLocation>
        <location evidence="3">Cytoplasm</location>
    </subcellularLocation>
</comment>
<dbReference type="NCBIfam" id="TIGR00172">
    <property type="entry name" value="maf"/>
    <property type="match status" value="1"/>
</dbReference>
<dbReference type="KEGG" id="ccz:CCALI_01786"/>
<dbReference type="PANTHER" id="PTHR43213:SF5">
    <property type="entry name" value="BIFUNCTIONAL DTTP_UTP PYROPHOSPHATASE_METHYLTRANSFERASE PROTEIN-RELATED"/>
    <property type="match status" value="1"/>
</dbReference>
<accession>S0EYQ3</accession>
<feature type="site" description="Important for substrate specificity" evidence="3">
    <location>
        <position position="67"/>
    </location>
</feature>
<dbReference type="CDD" id="cd00555">
    <property type="entry name" value="Maf"/>
    <property type="match status" value="1"/>
</dbReference>
<comment type="caution">
    <text evidence="3">Lacks conserved residue(s) required for the propagation of feature annotation.</text>
</comment>
<organism evidence="4 5">
    <name type="scientific">Chthonomonas calidirosea (strain DSM 23976 / ICMP 18418 / T49)</name>
    <dbReference type="NCBI Taxonomy" id="1303518"/>
    <lineage>
        <taxon>Bacteria</taxon>
        <taxon>Bacillati</taxon>
        <taxon>Armatimonadota</taxon>
        <taxon>Chthonomonadia</taxon>
        <taxon>Chthonomonadales</taxon>
        <taxon>Chthonomonadaceae</taxon>
        <taxon>Chthonomonas</taxon>
    </lineage>
</organism>
<feature type="site" description="Important for substrate specificity" evidence="3">
    <location>
        <position position="157"/>
    </location>
</feature>
<dbReference type="InParanoid" id="S0EYQ3"/>
<comment type="catalytic activity">
    <reaction evidence="3">
        <text>dTTP + H2O = dTMP + diphosphate + H(+)</text>
        <dbReference type="Rhea" id="RHEA:28534"/>
        <dbReference type="ChEBI" id="CHEBI:15377"/>
        <dbReference type="ChEBI" id="CHEBI:15378"/>
        <dbReference type="ChEBI" id="CHEBI:33019"/>
        <dbReference type="ChEBI" id="CHEBI:37568"/>
        <dbReference type="ChEBI" id="CHEBI:63528"/>
        <dbReference type="EC" id="3.6.1.9"/>
    </reaction>
</comment>
<dbReference type="EMBL" id="HF951689">
    <property type="protein sequence ID" value="CCW35599.1"/>
    <property type="molecule type" value="Genomic_DNA"/>
</dbReference>
<dbReference type="STRING" id="454171.CP488_02306"/>
<comment type="function">
    <text evidence="3">Nucleoside triphosphate pyrophosphatase that hydrolyzes dTTP and UTP. May have a dual role in cell division arrest and in preventing the incorporation of modified nucleotides into cellular nucleic acids.</text>
</comment>
<dbReference type="GO" id="GO:0036218">
    <property type="term" value="F:dTTP diphosphatase activity"/>
    <property type="evidence" value="ECO:0007669"/>
    <property type="project" value="RHEA"/>
</dbReference>
<dbReference type="InterPro" id="IPR029001">
    <property type="entry name" value="ITPase-like_fam"/>
</dbReference>
<feature type="site" description="Important for substrate specificity" evidence="3">
    <location>
        <position position="7"/>
    </location>
</feature>
<dbReference type="GO" id="GO:0036221">
    <property type="term" value="F:UTP diphosphatase activity"/>
    <property type="evidence" value="ECO:0007669"/>
    <property type="project" value="RHEA"/>
</dbReference>
<dbReference type="HAMAP" id="MF_00528">
    <property type="entry name" value="Maf"/>
    <property type="match status" value="1"/>
</dbReference>
<dbReference type="InterPro" id="IPR003697">
    <property type="entry name" value="Maf-like"/>
</dbReference>
<dbReference type="FunCoup" id="S0EYQ3">
    <property type="interactions" value="351"/>
</dbReference>
<keyword evidence="3" id="KW-0963">Cytoplasm</keyword>
<evidence type="ECO:0000313" key="5">
    <source>
        <dbReference type="Proteomes" id="UP000014227"/>
    </source>
</evidence>
<keyword evidence="3" id="KW-0546">Nucleotide metabolism</keyword>
<comment type="cofactor">
    <cofactor evidence="1 3">
        <name>a divalent metal cation</name>
        <dbReference type="ChEBI" id="CHEBI:60240"/>
    </cofactor>
</comment>
<dbReference type="Proteomes" id="UP000014227">
    <property type="component" value="Chromosome I"/>
</dbReference>
<proteinExistence type="inferred from homology"/>
<comment type="similarity">
    <text evidence="3">Belongs to the Maf family. YhdE subfamily.</text>
</comment>
<name>S0EYQ3_CHTCT</name>
<dbReference type="GO" id="GO:0009117">
    <property type="term" value="P:nucleotide metabolic process"/>
    <property type="evidence" value="ECO:0007669"/>
    <property type="project" value="UniProtKB-KW"/>
</dbReference>
<sequence>MASASPRRRELVALLRLPFEVVPSHYQEPSSPTSPVSLPRFVVELATAKAHEVAHRIEEGLVLGADTEVSLEGDVGLPLGKPANPQEATSMLHALSGRTHYVYTGLALVPVVDGSPQEPLQEVVCTRVRFRELSDDMIAAYIATSEPFDKAGAYGAQGYAAPYIEAIDGDFFNVVGLPLCTLGHMLERLGVAWWRGTPQT</sequence>
<dbReference type="PIRSF" id="PIRSF006305">
    <property type="entry name" value="Maf"/>
    <property type="match status" value="1"/>
</dbReference>
<gene>
    <name evidence="4" type="ORF">CCALI_01786</name>
</gene>
<keyword evidence="5" id="KW-1185">Reference proteome</keyword>
<feature type="active site" description="Proton acceptor" evidence="3">
    <location>
        <position position="66"/>
    </location>
</feature>
<dbReference type="Gene3D" id="3.90.950.10">
    <property type="match status" value="1"/>
</dbReference>
<dbReference type="SUPFAM" id="SSF52972">
    <property type="entry name" value="ITPase-like"/>
    <property type="match status" value="1"/>
</dbReference>
<dbReference type="EC" id="3.6.1.9" evidence="3"/>
<dbReference type="eggNOG" id="COG0424">
    <property type="taxonomic scope" value="Bacteria"/>
</dbReference>
<evidence type="ECO:0000313" key="4">
    <source>
        <dbReference type="EMBL" id="CCW35599.1"/>
    </source>
</evidence>
<dbReference type="GO" id="GO:0005737">
    <property type="term" value="C:cytoplasm"/>
    <property type="evidence" value="ECO:0007669"/>
    <property type="project" value="UniProtKB-SubCell"/>
</dbReference>
<comment type="catalytic activity">
    <reaction evidence="3">
        <text>UTP + H2O = UMP + diphosphate + H(+)</text>
        <dbReference type="Rhea" id="RHEA:29395"/>
        <dbReference type="ChEBI" id="CHEBI:15377"/>
        <dbReference type="ChEBI" id="CHEBI:15378"/>
        <dbReference type="ChEBI" id="CHEBI:33019"/>
        <dbReference type="ChEBI" id="CHEBI:46398"/>
        <dbReference type="ChEBI" id="CHEBI:57865"/>
        <dbReference type="EC" id="3.6.1.9"/>
    </reaction>
</comment>